<dbReference type="Proteomes" id="UP000178587">
    <property type="component" value="Unassembled WGS sequence"/>
</dbReference>
<name>A0A1F6EMU2_9BACT</name>
<feature type="domain" description="Glutamyl/glutaminyl-tRNA synthetase class Ib catalytic" evidence="8">
    <location>
        <begin position="3"/>
        <end position="100"/>
    </location>
</feature>
<organism evidence="10 11">
    <name type="scientific">Candidatus Kaiserbacteria bacterium RIFCSPLOWO2_01_FULL_50_24</name>
    <dbReference type="NCBI Taxonomy" id="1798507"/>
    <lineage>
        <taxon>Bacteria</taxon>
        <taxon>Candidatus Kaiseribacteriota</taxon>
    </lineage>
</organism>
<evidence type="ECO:0000256" key="4">
    <source>
        <dbReference type="ARBA" id="ARBA00022840"/>
    </source>
</evidence>
<dbReference type="EMBL" id="MFLU01000010">
    <property type="protein sequence ID" value="OGG74966.1"/>
    <property type="molecule type" value="Genomic_DNA"/>
</dbReference>
<dbReference type="GO" id="GO:0006424">
    <property type="term" value="P:glutamyl-tRNA aminoacylation"/>
    <property type="evidence" value="ECO:0007669"/>
    <property type="project" value="UniProtKB-UniRule"/>
</dbReference>
<dbReference type="PRINTS" id="PR00987">
    <property type="entry name" value="TRNASYNTHGLU"/>
</dbReference>
<evidence type="ECO:0000256" key="5">
    <source>
        <dbReference type="ARBA" id="ARBA00022917"/>
    </source>
</evidence>
<proteinExistence type="inferred from homology"/>
<keyword evidence="5 7" id="KW-0648">Protein biosynthesis</keyword>
<dbReference type="PANTHER" id="PTHR43311">
    <property type="entry name" value="GLUTAMATE--TRNA LIGASE"/>
    <property type="match status" value="1"/>
</dbReference>
<dbReference type="InterPro" id="IPR049940">
    <property type="entry name" value="GluQ/Sye"/>
</dbReference>
<feature type="domain" description="Glutamyl/glutaminyl-tRNA synthetase class Ib catalytic" evidence="8">
    <location>
        <begin position="104"/>
        <end position="275"/>
    </location>
</feature>
<dbReference type="Pfam" id="PF19269">
    <property type="entry name" value="Anticodon_2"/>
    <property type="match status" value="1"/>
</dbReference>
<dbReference type="GO" id="GO:0005829">
    <property type="term" value="C:cytosol"/>
    <property type="evidence" value="ECO:0007669"/>
    <property type="project" value="TreeGrafter"/>
</dbReference>
<sequence length="433" mass="49292">MHVITRFPPSPTGFFHIGSARTALFNYLFAKKHGSTMHLRFEDTDRDRSKTEYEDDIISGLAWLGISYAPEVTRQSERLEKYRPYIAKLLESGAAYEAEPSEGDPAKKAVRFKNPNTTITFSDAIRGDVSFDTTELKDFVIAKSVEEPLYHLAVVIDDHDMEITHVIRGEDHLSNTQRQILIMEALGFARPVYAHMPLILGSDRSKLSKRNFAASVNDYRILGYKPEAFLNYLALLGWTPPSGKEKLSLDEMVAEFELSDIHKSGAMFDMEKLKWLNREYLLEMPEPLFEDEVRQRTSTLDWEMTKKLTPFVRERIHTWSDLKNLAGEYGYCYAPPTLDPKEISGKNTDAEGAARHLEELGHMLKTASFENADSVKTAVWDYATKEGRGAVLWPLRYALSGRTRSLDPFAIATILGKEKTLKRIDVALDILKE</sequence>
<evidence type="ECO:0000256" key="3">
    <source>
        <dbReference type="ARBA" id="ARBA00022741"/>
    </source>
</evidence>
<dbReference type="GO" id="GO:0004818">
    <property type="term" value="F:glutamate-tRNA ligase activity"/>
    <property type="evidence" value="ECO:0007669"/>
    <property type="project" value="UniProtKB-UniRule"/>
</dbReference>
<dbReference type="HAMAP" id="MF_00022">
    <property type="entry name" value="Glu_tRNA_synth_type1"/>
    <property type="match status" value="1"/>
</dbReference>
<comment type="subcellular location">
    <subcellularLocation>
        <location evidence="7">Cytoplasm</location>
    </subcellularLocation>
</comment>
<feature type="short sequence motif" description="'KMSKS' region" evidence="7">
    <location>
        <begin position="206"/>
        <end position="210"/>
    </location>
</feature>
<dbReference type="GO" id="GO:0005524">
    <property type="term" value="F:ATP binding"/>
    <property type="evidence" value="ECO:0007669"/>
    <property type="project" value="UniProtKB-UniRule"/>
</dbReference>
<feature type="binding site" evidence="7">
    <location>
        <position position="209"/>
    </location>
    <ligand>
        <name>ATP</name>
        <dbReference type="ChEBI" id="CHEBI:30616"/>
    </ligand>
</feature>
<gene>
    <name evidence="7" type="primary">gltX</name>
    <name evidence="10" type="ORF">A3A34_04075</name>
</gene>
<dbReference type="InterPro" id="IPR008925">
    <property type="entry name" value="aa_tRNA-synth_I_cd-bd_sf"/>
</dbReference>
<evidence type="ECO:0000259" key="8">
    <source>
        <dbReference type="Pfam" id="PF00749"/>
    </source>
</evidence>
<dbReference type="InterPro" id="IPR014729">
    <property type="entry name" value="Rossmann-like_a/b/a_fold"/>
</dbReference>
<dbReference type="InterPro" id="IPR045462">
    <property type="entry name" value="aa-tRNA-synth_I_cd-bd"/>
</dbReference>
<dbReference type="GO" id="GO:0000049">
    <property type="term" value="F:tRNA binding"/>
    <property type="evidence" value="ECO:0007669"/>
    <property type="project" value="InterPro"/>
</dbReference>
<evidence type="ECO:0000259" key="9">
    <source>
        <dbReference type="Pfam" id="PF19269"/>
    </source>
</evidence>
<comment type="catalytic activity">
    <reaction evidence="7">
        <text>tRNA(Glu) + L-glutamate + ATP = L-glutamyl-tRNA(Glu) + AMP + diphosphate</text>
        <dbReference type="Rhea" id="RHEA:23540"/>
        <dbReference type="Rhea" id="RHEA-COMP:9663"/>
        <dbReference type="Rhea" id="RHEA-COMP:9680"/>
        <dbReference type="ChEBI" id="CHEBI:29985"/>
        <dbReference type="ChEBI" id="CHEBI:30616"/>
        <dbReference type="ChEBI" id="CHEBI:33019"/>
        <dbReference type="ChEBI" id="CHEBI:78442"/>
        <dbReference type="ChEBI" id="CHEBI:78520"/>
        <dbReference type="ChEBI" id="CHEBI:456215"/>
        <dbReference type="EC" id="6.1.1.17"/>
    </reaction>
</comment>
<keyword evidence="6 7" id="KW-0030">Aminoacyl-tRNA synthetase</keyword>
<dbReference type="InterPro" id="IPR020751">
    <property type="entry name" value="aa-tRNA-synth_I_codon-bd_sub2"/>
</dbReference>
<dbReference type="AlphaFoldDB" id="A0A1F6EMU2"/>
<keyword evidence="2 7" id="KW-0436">Ligase</keyword>
<dbReference type="InterPro" id="IPR033910">
    <property type="entry name" value="GluRS_core"/>
</dbReference>
<dbReference type="CDD" id="cd00808">
    <property type="entry name" value="GluRS_core"/>
    <property type="match status" value="1"/>
</dbReference>
<evidence type="ECO:0000313" key="10">
    <source>
        <dbReference type="EMBL" id="OGG74966.1"/>
    </source>
</evidence>
<feature type="short sequence motif" description="'HIGH' region" evidence="7">
    <location>
        <begin position="9"/>
        <end position="19"/>
    </location>
</feature>
<protein>
    <recommendedName>
        <fullName evidence="7">Glutamate--tRNA ligase</fullName>
        <ecNumber evidence="7">6.1.1.17</ecNumber>
    </recommendedName>
    <alternativeName>
        <fullName evidence="7">Glutamyl-tRNA synthetase</fullName>
        <shortName evidence="7">GluRS</shortName>
    </alternativeName>
</protein>
<comment type="similarity">
    <text evidence="1 7">Belongs to the class-I aminoacyl-tRNA synthetase family. Glutamate--tRNA ligase type 1 subfamily.</text>
</comment>
<dbReference type="InterPro" id="IPR004527">
    <property type="entry name" value="Glu-tRNA-ligase_bac/mito"/>
</dbReference>
<keyword evidence="3 7" id="KW-0547">Nucleotide-binding</keyword>
<dbReference type="STRING" id="1798507.A3A34_04075"/>
<dbReference type="SUPFAM" id="SSF52374">
    <property type="entry name" value="Nucleotidylyl transferase"/>
    <property type="match status" value="1"/>
</dbReference>
<comment type="function">
    <text evidence="7">Catalyzes the attachment of glutamate to tRNA(Glu) in a two-step reaction: glutamate is first activated by ATP to form Glu-AMP and then transferred to the acceptor end of tRNA(Glu).</text>
</comment>
<dbReference type="Gene3D" id="3.40.50.620">
    <property type="entry name" value="HUPs"/>
    <property type="match status" value="2"/>
</dbReference>
<dbReference type="InterPro" id="IPR020058">
    <property type="entry name" value="Glu/Gln-tRNA-synth_Ib_cat-dom"/>
</dbReference>
<evidence type="ECO:0000256" key="2">
    <source>
        <dbReference type="ARBA" id="ARBA00022598"/>
    </source>
</evidence>
<dbReference type="EC" id="6.1.1.17" evidence="7"/>
<dbReference type="Gene3D" id="1.10.10.350">
    <property type="match status" value="1"/>
</dbReference>
<dbReference type="SUPFAM" id="SSF48163">
    <property type="entry name" value="An anticodon-binding domain of class I aminoacyl-tRNA synthetases"/>
    <property type="match status" value="1"/>
</dbReference>
<accession>A0A1F6EMU2</accession>
<evidence type="ECO:0000256" key="6">
    <source>
        <dbReference type="ARBA" id="ARBA00023146"/>
    </source>
</evidence>
<dbReference type="PANTHER" id="PTHR43311:SF2">
    <property type="entry name" value="GLUTAMATE--TRNA LIGASE, MITOCHONDRIAL-RELATED"/>
    <property type="match status" value="1"/>
</dbReference>
<dbReference type="InterPro" id="IPR000924">
    <property type="entry name" value="Glu/Gln-tRNA-synth"/>
</dbReference>
<reference evidence="10 11" key="1">
    <citation type="journal article" date="2016" name="Nat. Commun.">
        <title>Thousands of microbial genomes shed light on interconnected biogeochemical processes in an aquifer system.</title>
        <authorList>
            <person name="Anantharaman K."/>
            <person name="Brown C.T."/>
            <person name="Hug L.A."/>
            <person name="Sharon I."/>
            <person name="Castelle C.J."/>
            <person name="Probst A.J."/>
            <person name="Thomas B.C."/>
            <person name="Singh A."/>
            <person name="Wilkins M.J."/>
            <person name="Karaoz U."/>
            <person name="Brodie E.L."/>
            <person name="Williams K.H."/>
            <person name="Hubbard S.S."/>
            <person name="Banfield J.F."/>
        </authorList>
    </citation>
    <scope>NUCLEOTIDE SEQUENCE [LARGE SCALE GENOMIC DNA]</scope>
</reference>
<evidence type="ECO:0000313" key="11">
    <source>
        <dbReference type="Proteomes" id="UP000178587"/>
    </source>
</evidence>
<keyword evidence="7" id="KW-0963">Cytoplasm</keyword>
<dbReference type="Pfam" id="PF00749">
    <property type="entry name" value="tRNA-synt_1c"/>
    <property type="match status" value="2"/>
</dbReference>
<comment type="caution">
    <text evidence="10">The sequence shown here is derived from an EMBL/GenBank/DDBJ whole genome shotgun (WGS) entry which is preliminary data.</text>
</comment>
<feature type="domain" description="Aminoacyl-tRNA synthetase class I anticodon-binding" evidence="9">
    <location>
        <begin position="298"/>
        <end position="427"/>
    </location>
</feature>
<keyword evidence="4 7" id="KW-0067">ATP-binding</keyword>
<evidence type="ECO:0000256" key="7">
    <source>
        <dbReference type="HAMAP-Rule" id="MF_00022"/>
    </source>
</evidence>
<evidence type="ECO:0000256" key="1">
    <source>
        <dbReference type="ARBA" id="ARBA00007894"/>
    </source>
</evidence>
<dbReference type="GO" id="GO:0008270">
    <property type="term" value="F:zinc ion binding"/>
    <property type="evidence" value="ECO:0007669"/>
    <property type="project" value="InterPro"/>
</dbReference>
<comment type="caution">
    <text evidence="7">Lacks conserved residue(s) required for the propagation of feature annotation.</text>
</comment>
<comment type="subunit">
    <text evidence="7">Monomer.</text>
</comment>